<dbReference type="InterPro" id="IPR030392">
    <property type="entry name" value="S74_ICA"/>
</dbReference>
<feature type="coiled-coil region" evidence="1">
    <location>
        <begin position="460"/>
        <end position="487"/>
    </location>
</feature>
<keyword evidence="1" id="KW-0175">Coiled coil</keyword>
<name>A0ABV0J0K6_9NEIS</name>
<dbReference type="RefSeq" id="WP_347937928.1">
    <property type="nucleotide sequence ID" value="NZ_JBDXMI010000006.1"/>
</dbReference>
<evidence type="ECO:0000313" key="3">
    <source>
        <dbReference type="EMBL" id="MEO9387067.1"/>
    </source>
</evidence>
<comment type="caution">
    <text evidence="3">The sequence shown here is derived from an EMBL/GenBank/DDBJ whole genome shotgun (WGS) entry which is preliminary data.</text>
</comment>
<evidence type="ECO:0000313" key="4">
    <source>
        <dbReference type="Proteomes" id="UP001462502"/>
    </source>
</evidence>
<evidence type="ECO:0000259" key="2">
    <source>
        <dbReference type="PROSITE" id="PS51688"/>
    </source>
</evidence>
<protein>
    <submittedName>
        <fullName evidence="3">Tail fiber domain-containing protein</fullName>
    </submittedName>
</protein>
<dbReference type="Pfam" id="PF13884">
    <property type="entry name" value="Peptidase_S74"/>
    <property type="match status" value="1"/>
</dbReference>
<feature type="domain" description="Peptidase S74" evidence="2">
    <location>
        <begin position="392"/>
        <end position="481"/>
    </location>
</feature>
<proteinExistence type="predicted"/>
<organism evidence="3 4">
    <name type="scientific">Chromobacterium phragmitis</name>
    <dbReference type="NCBI Taxonomy" id="2202141"/>
    <lineage>
        <taxon>Bacteria</taxon>
        <taxon>Pseudomonadati</taxon>
        <taxon>Pseudomonadota</taxon>
        <taxon>Betaproteobacteria</taxon>
        <taxon>Neisseriales</taxon>
        <taxon>Chromobacteriaceae</taxon>
        <taxon>Chromobacterium</taxon>
    </lineage>
</organism>
<gene>
    <name evidence="3" type="ORF">ABI908_23520</name>
</gene>
<dbReference type="Proteomes" id="UP001462502">
    <property type="component" value="Unassembled WGS sequence"/>
</dbReference>
<sequence>MQKYKPLQPSDKIADSRAIINDNLDSVASNFAGTSFPTANLQEGVMCLRTDKNALYQYIGGSWQVLLTANRGGSARASADFHNSVAASDTRDVNSPPSFYKDCGIYYEFKVSSVIGIATAEKFCFVLSTSQWRDKTGGPVHQIAYVGNDTYKRIGSKDNDTWGNWQKYITSDDKPMTFNQMGAGSGIDADKIHGVSGQQVFMRRGTIGEKDYDSRLDSGIWRVNHDGQSQLLAQFTSEGSAASLQLIAHYSDRLWFRVGRDDPATFDGVKWSGNEIWHTGNLSPVALNGDQTITGEKTFNSRINSNPPPGPWTSWNGDRWPALQVSCPENPSAYMVWRATKWGERHLACMDVHAGGGPNSQVHVSLSVNGGSMNHLWRDNDYIAQGNITAFSDRRLKKNIKPIKGALGRVRQLLGVVFDRKDTGERQTGLIAQDVQKVMPEAVIEVGDKKTLSVAYGNLVGLLVEAIKELEDRVVKLEATAQSESTTP</sequence>
<reference evidence="3 4" key="1">
    <citation type="submission" date="2024-05" db="EMBL/GenBank/DDBJ databases">
        <authorList>
            <person name="De Oliveira J.P."/>
            <person name="Noriler S.A."/>
            <person name="De Oliveira A.G."/>
            <person name="Sipoli D.S."/>
        </authorList>
    </citation>
    <scope>NUCLEOTIDE SEQUENCE [LARGE SCALE GENOMIC DNA]</scope>
    <source>
        <strain evidence="3 4">LABIM192</strain>
    </source>
</reference>
<evidence type="ECO:0000256" key="1">
    <source>
        <dbReference type="SAM" id="Coils"/>
    </source>
</evidence>
<accession>A0ABV0J0K6</accession>
<dbReference type="PROSITE" id="PS51688">
    <property type="entry name" value="ICA"/>
    <property type="match status" value="1"/>
</dbReference>
<keyword evidence="4" id="KW-1185">Reference proteome</keyword>
<dbReference type="EMBL" id="JBDXMI010000006">
    <property type="protein sequence ID" value="MEO9387067.1"/>
    <property type="molecule type" value="Genomic_DNA"/>
</dbReference>